<protein>
    <recommendedName>
        <fullName evidence="1">Lnb N-terminal periplasmic domain-containing protein</fullName>
    </recommendedName>
</protein>
<dbReference type="RefSeq" id="WP_229679188.1">
    <property type="nucleotide sequence ID" value="NZ_BMLY01000005.1"/>
</dbReference>
<evidence type="ECO:0000259" key="1">
    <source>
        <dbReference type="Pfam" id="PF13387"/>
    </source>
</evidence>
<dbReference type="InterPro" id="IPR025178">
    <property type="entry name" value="Lnb_N"/>
</dbReference>
<dbReference type="Proteomes" id="UP000621859">
    <property type="component" value="Unassembled WGS sequence"/>
</dbReference>
<evidence type="ECO:0000313" key="2">
    <source>
        <dbReference type="EMBL" id="GGP27182.1"/>
    </source>
</evidence>
<accession>A0ABQ2PNZ5</accession>
<organism evidence="2 3">
    <name type="scientific">Silvimonas amylolytica</name>
    <dbReference type="NCBI Taxonomy" id="449663"/>
    <lineage>
        <taxon>Bacteria</taxon>
        <taxon>Pseudomonadati</taxon>
        <taxon>Pseudomonadota</taxon>
        <taxon>Betaproteobacteria</taxon>
        <taxon>Neisseriales</taxon>
        <taxon>Chitinibacteraceae</taxon>
        <taxon>Silvimonas</taxon>
    </lineage>
</organism>
<feature type="domain" description="Lnb N-terminal periplasmic" evidence="1">
    <location>
        <begin position="50"/>
        <end position="197"/>
    </location>
</feature>
<keyword evidence="3" id="KW-1185">Reference proteome</keyword>
<sequence>MSLFPVRTAPRDAPWLMEYTRAASIEWQGEQVTVRNVRNFRYRTPSDPVPAWYDASYDLASVQSVDLVVSHWAGEAIAHVFISFGFSDGRHLAISIETRRQQGQRYSTWLGFLRTYALIYVVADERDLIGVRTDIRRERVYLYPLAVSPALARQVFVQYLKRVDELNRTPEFYNTLFNNCTTNILRHAREQAPHFKYSWKILCSGYADAYTWELGLMDQQLPFAAIKQRARIVRQEGAEIDEAFSGEIRAQRAG</sequence>
<name>A0ABQ2PNZ5_9NEIS</name>
<proteinExistence type="predicted"/>
<comment type="caution">
    <text evidence="2">The sequence shown here is derived from an EMBL/GenBank/DDBJ whole genome shotgun (WGS) entry which is preliminary data.</text>
</comment>
<dbReference type="Pfam" id="PF13387">
    <property type="entry name" value="Lnb_N"/>
    <property type="match status" value="1"/>
</dbReference>
<dbReference type="EMBL" id="BMLY01000005">
    <property type="protein sequence ID" value="GGP27182.1"/>
    <property type="molecule type" value="Genomic_DNA"/>
</dbReference>
<reference evidence="3" key="1">
    <citation type="journal article" date="2019" name="Int. J. Syst. Evol. Microbiol.">
        <title>The Global Catalogue of Microorganisms (GCM) 10K type strain sequencing project: providing services to taxonomists for standard genome sequencing and annotation.</title>
        <authorList>
            <consortium name="The Broad Institute Genomics Platform"/>
            <consortium name="The Broad Institute Genome Sequencing Center for Infectious Disease"/>
            <person name="Wu L."/>
            <person name="Ma J."/>
        </authorList>
    </citation>
    <scope>NUCLEOTIDE SEQUENCE [LARGE SCALE GENOMIC DNA]</scope>
    <source>
        <strain evidence="3">CGMCC 1.8860</strain>
    </source>
</reference>
<gene>
    <name evidence="2" type="ORF">GCM10010971_30010</name>
</gene>
<evidence type="ECO:0000313" key="3">
    <source>
        <dbReference type="Proteomes" id="UP000621859"/>
    </source>
</evidence>